<dbReference type="AlphaFoldDB" id="A0AAN8FZL8"/>
<dbReference type="EMBL" id="JAZGQO010000018">
    <property type="protein sequence ID" value="KAK6167457.1"/>
    <property type="molecule type" value="Genomic_DNA"/>
</dbReference>
<dbReference type="InterPro" id="IPR002804">
    <property type="entry name" value="Archease"/>
</dbReference>
<sequence length="169" mass="19434">MEEEGDYGYDEEDAGVIIMPGEEPEIPEIKYEYLDHTADVQLHSWGKDLKESFEQVGTAMFGYMTTDYDSVQMKRVHEIQADGDDLESLLFHFLDEFLFLFSAEPCIIPRVIEITEFDLDNFHITAKGYGEPFEIGKHPQGTEVKAITYSAMQILDQKPEHDIFVVIDI</sequence>
<organism evidence="6 7">
    <name type="scientific">Patella caerulea</name>
    <name type="common">Rayed Mediterranean limpet</name>
    <dbReference type="NCBI Taxonomy" id="87958"/>
    <lineage>
        <taxon>Eukaryota</taxon>
        <taxon>Metazoa</taxon>
        <taxon>Spiralia</taxon>
        <taxon>Lophotrochozoa</taxon>
        <taxon>Mollusca</taxon>
        <taxon>Gastropoda</taxon>
        <taxon>Patellogastropoda</taxon>
        <taxon>Patelloidea</taxon>
        <taxon>Patellidae</taxon>
        <taxon>Patella</taxon>
    </lineage>
</organism>
<feature type="domain" description="Archease" evidence="5">
    <location>
        <begin position="31"/>
        <end position="169"/>
    </location>
</feature>
<dbReference type="GO" id="GO:0006388">
    <property type="term" value="P:tRNA splicing, via endonucleolytic cleavage and ligation"/>
    <property type="evidence" value="ECO:0007669"/>
    <property type="project" value="TreeGrafter"/>
</dbReference>
<protein>
    <recommendedName>
        <fullName evidence="5">Archease domain-containing protein</fullName>
    </recommendedName>
</protein>
<evidence type="ECO:0000259" key="5">
    <source>
        <dbReference type="Pfam" id="PF01951"/>
    </source>
</evidence>
<evidence type="ECO:0000313" key="7">
    <source>
        <dbReference type="Proteomes" id="UP001347796"/>
    </source>
</evidence>
<dbReference type="SUPFAM" id="SSF69819">
    <property type="entry name" value="MTH1598-like"/>
    <property type="match status" value="1"/>
</dbReference>
<dbReference type="GO" id="GO:0046872">
    <property type="term" value="F:metal ion binding"/>
    <property type="evidence" value="ECO:0007669"/>
    <property type="project" value="UniProtKB-KW"/>
</dbReference>
<keyword evidence="3" id="KW-0479">Metal-binding</keyword>
<reference evidence="6 7" key="1">
    <citation type="submission" date="2024-01" db="EMBL/GenBank/DDBJ databases">
        <title>The genome of the rayed Mediterranean limpet Patella caerulea (Linnaeus, 1758).</title>
        <authorList>
            <person name="Anh-Thu Weber A."/>
            <person name="Halstead-Nussloch G."/>
        </authorList>
    </citation>
    <scope>NUCLEOTIDE SEQUENCE [LARGE SCALE GENOMIC DNA]</scope>
    <source>
        <strain evidence="6">AATW-2023a</strain>
        <tissue evidence="6">Whole specimen</tissue>
    </source>
</reference>
<comment type="caution">
    <text evidence="6">The sequence shown here is derived from an EMBL/GenBank/DDBJ whole genome shotgun (WGS) entry which is preliminary data.</text>
</comment>
<accession>A0AAN8FZL8</accession>
<keyword evidence="4" id="KW-0106">Calcium</keyword>
<dbReference type="PANTHER" id="PTHR12682">
    <property type="entry name" value="ARCHEASE"/>
    <property type="match status" value="1"/>
</dbReference>
<dbReference type="Proteomes" id="UP001347796">
    <property type="component" value="Unassembled WGS sequence"/>
</dbReference>
<evidence type="ECO:0000256" key="2">
    <source>
        <dbReference type="ARBA" id="ARBA00022694"/>
    </source>
</evidence>
<evidence type="ECO:0000256" key="1">
    <source>
        <dbReference type="ARBA" id="ARBA00007963"/>
    </source>
</evidence>
<dbReference type="GO" id="GO:0072669">
    <property type="term" value="C:tRNA-splicing ligase complex"/>
    <property type="evidence" value="ECO:0007669"/>
    <property type="project" value="TreeGrafter"/>
</dbReference>
<evidence type="ECO:0000313" key="6">
    <source>
        <dbReference type="EMBL" id="KAK6167457.1"/>
    </source>
</evidence>
<keyword evidence="7" id="KW-1185">Reference proteome</keyword>
<dbReference type="Pfam" id="PF01951">
    <property type="entry name" value="Archease"/>
    <property type="match status" value="1"/>
</dbReference>
<gene>
    <name evidence="6" type="ORF">SNE40_021481</name>
</gene>
<keyword evidence="2" id="KW-0819">tRNA processing</keyword>
<dbReference type="PANTHER" id="PTHR12682:SF11">
    <property type="entry name" value="PROTEIN ARCHEASE"/>
    <property type="match status" value="1"/>
</dbReference>
<proteinExistence type="inferred from homology"/>
<dbReference type="InterPro" id="IPR036820">
    <property type="entry name" value="Archease_dom_sf"/>
</dbReference>
<comment type="similarity">
    <text evidence="1">Belongs to the archease family.</text>
</comment>
<evidence type="ECO:0000256" key="4">
    <source>
        <dbReference type="ARBA" id="ARBA00022837"/>
    </source>
</evidence>
<dbReference type="InterPro" id="IPR023572">
    <property type="entry name" value="Archease_dom"/>
</dbReference>
<name>A0AAN8FZL8_PATCE</name>
<dbReference type="Gene3D" id="3.55.10.10">
    <property type="entry name" value="Archease domain"/>
    <property type="match status" value="1"/>
</dbReference>
<evidence type="ECO:0000256" key="3">
    <source>
        <dbReference type="ARBA" id="ARBA00022723"/>
    </source>
</evidence>
<dbReference type="FunFam" id="3.55.10.10:FF:000001">
    <property type="entry name" value="protein archease isoform X1"/>
    <property type="match status" value="1"/>
</dbReference>